<dbReference type="PROSITE" id="PS00868">
    <property type="entry name" value="CYS_MET_METAB_PP"/>
    <property type="match status" value="1"/>
</dbReference>
<evidence type="ECO:0000313" key="5">
    <source>
        <dbReference type="EMBL" id="KAF1809390.1"/>
    </source>
</evidence>
<dbReference type="RefSeq" id="XP_033531021.1">
    <property type="nucleotide sequence ID" value="XM_033677725.1"/>
</dbReference>
<dbReference type="EMBL" id="ML975173">
    <property type="protein sequence ID" value="KAF1809390.1"/>
    <property type="molecule type" value="Genomic_DNA"/>
</dbReference>
<dbReference type="PANTHER" id="PTHR11808:SF35">
    <property type="entry name" value="CYSTATHIONINE GAMMA-SYNTHASE (AFU_ORTHOLOGUE AFUA_7G01590)"/>
    <property type="match status" value="1"/>
</dbReference>
<dbReference type="Gene3D" id="3.40.640.10">
    <property type="entry name" value="Type I PLP-dependent aspartate aminotransferase-like (Major domain)"/>
    <property type="match status" value="1"/>
</dbReference>
<dbReference type="OrthoDB" id="3512640at2759"/>
<gene>
    <name evidence="5 7" type="ORF">P152DRAFT_441969</name>
</gene>
<dbReference type="AlphaFoldDB" id="A0A6G1FUG2"/>
<keyword evidence="6" id="KW-1185">Reference proteome</keyword>
<evidence type="ECO:0000256" key="2">
    <source>
        <dbReference type="ARBA" id="ARBA00022898"/>
    </source>
</evidence>
<dbReference type="FunFam" id="3.40.640.10:FF:000072">
    <property type="entry name" value="Putative cystathionine beta-lyase"/>
    <property type="match status" value="1"/>
</dbReference>
<evidence type="ECO:0000256" key="4">
    <source>
        <dbReference type="RuleBase" id="RU362118"/>
    </source>
</evidence>
<dbReference type="FunFam" id="3.90.1150.10:FF:000066">
    <property type="entry name" value="Putative cystathionine beta-lyase"/>
    <property type="match status" value="1"/>
</dbReference>
<dbReference type="InterPro" id="IPR015421">
    <property type="entry name" value="PyrdxlP-dep_Trfase_major"/>
</dbReference>
<feature type="modified residue" description="N6-(pyridoxal phosphate)lysine" evidence="3">
    <location>
        <position position="213"/>
    </location>
</feature>
<dbReference type="Gene3D" id="3.90.1150.10">
    <property type="entry name" value="Aspartate Aminotransferase, domain 1"/>
    <property type="match status" value="1"/>
</dbReference>
<dbReference type="InterPro" id="IPR054542">
    <property type="entry name" value="Cys_met_metab_PP"/>
</dbReference>
<organism evidence="5">
    <name type="scientific">Eremomyces bilateralis CBS 781.70</name>
    <dbReference type="NCBI Taxonomy" id="1392243"/>
    <lineage>
        <taxon>Eukaryota</taxon>
        <taxon>Fungi</taxon>
        <taxon>Dikarya</taxon>
        <taxon>Ascomycota</taxon>
        <taxon>Pezizomycotina</taxon>
        <taxon>Dothideomycetes</taxon>
        <taxon>Dothideomycetes incertae sedis</taxon>
        <taxon>Eremomycetales</taxon>
        <taxon>Eremomycetaceae</taxon>
        <taxon>Eremomyces</taxon>
    </lineage>
</organism>
<comment type="similarity">
    <text evidence="4">Belongs to the trans-sulfuration enzymes family.</text>
</comment>
<dbReference type="InterPro" id="IPR015424">
    <property type="entry name" value="PyrdxlP-dep_Trfase"/>
</dbReference>
<evidence type="ECO:0000313" key="6">
    <source>
        <dbReference type="Proteomes" id="UP000504638"/>
    </source>
</evidence>
<dbReference type="GO" id="GO:0005737">
    <property type="term" value="C:cytoplasm"/>
    <property type="evidence" value="ECO:0007669"/>
    <property type="project" value="TreeGrafter"/>
</dbReference>
<dbReference type="SUPFAM" id="SSF53383">
    <property type="entry name" value="PLP-dependent transferases"/>
    <property type="match status" value="1"/>
</dbReference>
<sequence>MATNENARQDLPYSLSTLSVHADDSLNRHTDVAPPIHLSTTFRYSDDPELLVPINDGEFGPLTAPVYSRLSSPTSTRIETILSSLLHGHALTYSSGLSAFHALLTFLNPKVVAIGGGYHGCHGVLDLHSKLSGCKKVDLFDDAAWDEAKLGKGDLVHVESPINPTGEAVNIVELVEKSRKRGAYVSVDATFAPPPLMEPFKLGADIIMHSGTKYLGGHSDLLCGVLVTKNTEWWEKMFVERIFLGSVMGGLEGWLAIRSLRTLELRVLRQSGNAEKLVRWIHDLVTNGEGSDAEAARKVVAEVKHASLQTDQKWVKEQLPNGFGPVFVISMKSRVLARTLPSKLRLFHHATSLGGVESLIEWRKMSDATVDDRVLRVSIGVENWEDLRDDMLYAFQQLATL</sequence>
<dbReference type="Pfam" id="PF01053">
    <property type="entry name" value="Cys_Met_Meta_PP"/>
    <property type="match status" value="1"/>
</dbReference>
<evidence type="ECO:0000313" key="7">
    <source>
        <dbReference type="RefSeq" id="XP_033531021.1"/>
    </source>
</evidence>
<keyword evidence="2 3" id="KW-0663">Pyridoxal phosphate</keyword>
<name>A0A6G1FUG2_9PEZI</name>
<dbReference type="GeneID" id="54418295"/>
<reference evidence="7" key="3">
    <citation type="submission" date="2025-04" db="UniProtKB">
        <authorList>
            <consortium name="RefSeq"/>
        </authorList>
    </citation>
    <scope>IDENTIFICATION</scope>
    <source>
        <strain evidence="7">CBS 781.70</strain>
    </source>
</reference>
<evidence type="ECO:0000256" key="1">
    <source>
        <dbReference type="ARBA" id="ARBA00001933"/>
    </source>
</evidence>
<dbReference type="PIRSF" id="PIRSF001434">
    <property type="entry name" value="CGS"/>
    <property type="match status" value="1"/>
</dbReference>
<dbReference type="GO" id="GO:0030170">
    <property type="term" value="F:pyridoxal phosphate binding"/>
    <property type="evidence" value="ECO:0007669"/>
    <property type="project" value="InterPro"/>
</dbReference>
<proteinExistence type="inferred from homology"/>
<dbReference type="InterPro" id="IPR000277">
    <property type="entry name" value="Cys/Met-Metab_PyrdxlP-dep_enz"/>
</dbReference>
<dbReference type="PANTHER" id="PTHR11808">
    <property type="entry name" value="TRANS-SULFURATION ENZYME FAMILY MEMBER"/>
    <property type="match status" value="1"/>
</dbReference>
<reference evidence="5 7" key="1">
    <citation type="submission" date="2020-01" db="EMBL/GenBank/DDBJ databases">
        <authorList>
            <consortium name="DOE Joint Genome Institute"/>
            <person name="Haridas S."/>
            <person name="Albert R."/>
            <person name="Binder M."/>
            <person name="Bloem J."/>
            <person name="Labutti K."/>
            <person name="Salamov A."/>
            <person name="Andreopoulos B."/>
            <person name="Baker S.E."/>
            <person name="Barry K."/>
            <person name="Bills G."/>
            <person name="Bluhm B.H."/>
            <person name="Cannon C."/>
            <person name="Castanera R."/>
            <person name="Culley D.E."/>
            <person name="Daum C."/>
            <person name="Ezra D."/>
            <person name="Gonzalez J.B."/>
            <person name="Henrissat B."/>
            <person name="Kuo A."/>
            <person name="Liang C."/>
            <person name="Lipzen A."/>
            <person name="Lutzoni F."/>
            <person name="Magnuson J."/>
            <person name="Mondo S."/>
            <person name="Nolan M."/>
            <person name="Ohm R."/>
            <person name="Pangilinan J."/>
            <person name="Park H.-J."/>
            <person name="Ramirez L."/>
            <person name="Alfaro M."/>
            <person name="Sun H."/>
            <person name="Tritt A."/>
            <person name="Yoshinaga Y."/>
            <person name="Zwiers L.-H."/>
            <person name="Turgeon B.G."/>
            <person name="Goodwin S.B."/>
            <person name="Spatafora J.W."/>
            <person name="Crous P.W."/>
            <person name="Grigoriev I.V."/>
        </authorList>
    </citation>
    <scope>NUCLEOTIDE SEQUENCE</scope>
    <source>
        <strain evidence="5 7">CBS 781.70</strain>
    </source>
</reference>
<dbReference type="GO" id="GO:0019346">
    <property type="term" value="P:transsulfuration"/>
    <property type="evidence" value="ECO:0007669"/>
    <property type="project" value="InterPro"/>
</dbReference>
<dbReference type="GO" id="GO:0016846">
    <property type="term" value="F:carbon-sulfur lyase activity"/>
    <property type="evidence" value="ECO:0007669"/>
    <property type="project" value="TreeGrafter"/>
</dbReference>
<dbReference type="Proteomes" id="UP000504638">
    <property type="component" value="Unplaced"/>
</dbReference>
<comment type="cofactor">
    <cofactor evidence="1 4">
        <name>pyridoxal 5'-phosphate</name>
        <dbReference type="ChEBI" id="CHEBI:597326"/>
    </cofactor>
</comment>
<evidence type="ECO:0000256" key="3">
    <source>
        <dbReference type="PIRSR" id="PIRSR001434-2"/>
    </source>
</evidence>
<protein>
    <submittedName>
        <fullName evidence="5 7">Cystathionine beta-lyase</fullName>
    </submittedName>
</protein>
<dbReference type="InterPro" id="IPR015422">
    <property type="entry name" value="PyrdxlP-dep_Trfase_small"/>
</dbReference>
<reference evidence="7" key="2">
    <citation type="submission" date="2020-04" db="EMBL/GenBank/DDBJ databases">
        <authorList>
            <consortium name="NCBI Genome Project"/>
        </authorList>
    </citation>
    <scope>NUCLEOTIDE SEQUENCE</scope>
    <source>
        <strain evidence="7">CBS 781.70</strain>
    </source>
</reference>
<accession>A0A6G1FUG2</accession>
<keyword evidence="5" id="KW-0456">Lyase</keyword>